<organism evidence="1 2">
    <name type="scientific">Rhizopus microsporus ATCC 52813</name>
    <dbReference type="NCBI Taxonomy" id="1340429"/>
    <lineage>
        <taxon>Eukaryota</taxon>
        <taxon>Fungi</taxon>
        <taxon>Fungi incertae sedis</taxon>
        <taxon>Mucoromycota</taxon>
        <taxon>Mucoromycotina</taxon>
        <taxon>Mucoromycetes</taxon>
        <taxon>Mucorales</taxon>
        <taxon>Mucorineae</taxon>
        <taxon>Rhizopodaceae</taxon>
        <taxon>Rhizopus</taxon>
    </lineage>
</organism>
<accession>A0A2G4SPC3</accession>
<dbReference type="AlphaFoldDB" id="A0A2G4SPC3"/>
<sequence length="115" mass="13657">MITTTKSKCILMDLGRRDQLYCMKETSTVQNKQVMVYIKLTRTKVSRRYRILQKKTKLASVKSSEAKLAKTKSSYVKIEEYECISRQELRLKNYFAHIMEMKYCKQGMLIFQPLL</sequence>
<keyword evidence="2" id="KW-1185">Reference proteome</keyword>
<dbReference type="Proteomes" id="UP000242254">
    <property type="component" value="Unassembled WGS sequence"/>
</dbReference>
<name>A0A2G4SPC3_RHIZD</name>
<dbReference type="RefSeq" id="XP_023464293.1">
    <property type="nucleotide sequence ID" value="XM_023609167.1"/>
</dbReference>
<dbReference type="GeneID" id="35440157"/>
<proteinExistence type="predicted"/>
<evidence type="ECO:0000313" key="2">
    <source>
        <dbReference type="Proteomes" id="UP000242254"/>
    </source>
</evidence>
<reference evidence="1 2" key="1">
    <citation type="journal article" date="2016" name="Proc. Natl. Acad. Sci. U.S.A.">
        <title>Lipid metabolic changes in an early divergent fungus govern the establishment of a mutualistic symbiosis with endobacteria.</title>
        <authorList>
            <person name="Lastovetsky O.A."/>
            <person name="Gaspar M.L."/>
            <person name="Mondo S.J."/>
            <person name="LaButti K.M."/>
            <person name="Sandor L."/>
            <person name="Grigoriev I.V."/>
            <person name="Henry S.A."/>
            <person name="Pawlowska T.E."/>
        </authorList>
    </citation>
    <scope>NUCLEOTIDE SEQUENCE [LARGE SCALE GENOMIC DNA]</scope>
    <source>
        <strain evidence="1 2">ATCC 52813</strain>
    </source>
</reference>
<dbReference type="EMBL" id="KZ303854">
    <property type="protein sequence ID" value="PHZ10585.1"/>
    <property type="molecule type" value="Genomic_DNA"/>
</dbReference>
<gene>
    <name evidence="1" type="ORF">RHIMIDRAFT_239411</name>
</gene>
<evidence type="ECO:0000313" key="1">
    <source>
        <dbReference type="EMBL" id="PHZ10585.1"/>
    </source>
</evidence>
<protein>
    <submittedName>
        <fullName evidence="1">Uncharacterized protein</fullName>
    </submittedName>
</protein>